<keyword evidence="2" id="KW-1185">Reference proteome</keyword>
<dbReference type="GO" id="GO:0005829">
    <property type="term" value="C:cytosol"/>
    <property type="evidence" value="ECO:0007669"/>
    <property type="project" value="TreeGrafter"/>
</dbReference>
<dbReference type="SFLD" id="SFLDS00003">
    <property type="entry name" value="Haloacid_Dehalogenase"/>
    <property type="match status" value="1"/>
</dbReference>
<dbReference type="PANTHER" id="PTHR10000">
    <property type="entry name" value="PHOSPHOSERINE PHOSPHATASE"/>
    <property type="match status" value="1"/>
</dbReference>
<accession>G5KFQ7</accession>
<dbReference type="EMBL" id="AEUZ02000001">
    <property type="protein sequence ID" value="EHJ55916.1"/>
    <property type="molecule type" value="Genomic_DNA"/>
</dbReference>
<dbReference type="InterPro" id="IPR006379">
    <property type="entry name" value="HAD-SF_hydro_IIB"/>
</dbReference>
<dbReference type="Pfam" id="PF08282">
    <property type="entry name" value="Hydrolase_3"/>
    <property type="match status" value="1"/>
</dbReference>
<dbReference type="PANTHER" id="PTHR10000:SF53">
    <property type="entry name" value="5-AMINO-6-(5-PHOSPHO-D-RIBITYLAMINO)URACIL PHOSPHATASE YBJI-RELATED"/>
    <property type="match status" value="1"/>
</dbReference>
<dbReference type="NCBIfam" id="TIGR01484">
    <property type="entry name" value="HAD-SF-IIB"/>
    <property type="match status" value="1"/>
</dbReference>
<dbReference type="InterPro" id="IPR036412">
    <property type="entry name" value="HAD-like_sf"/>
</dbReference>
<organism evidence="1 2">
    <name type="scientific">Streptococcus urinalis 2285-97</name>
    <dbReference type="NCBI Taxonomy" id="764291"/>
    <lineage>
        <taxon>Bacteria</taxon>
        <taxon>Bacillati</taxon>
        <taxon>Bacillota</taxon>
        <taxon>Bacilli</taxon>
        <taxon>Lactobacillales</taxon>
        <taxon>Streptococcaceae</taxon>
        <taxon>Streptococcus</taxon>
    </lineage>
</organism>
<comment type="caution">
    <text evidence="1">The sequence shown here is derived from an EMBL/GenBank/DDBJ whole genome shotgun (WGS) entry which is preliminary data.</text>
</comment>
<gene>
    <name evidence="1" type="ORF">STRUR_1065</name>
</gene>
<proteinExistence type="predicted"/>
<dbReference type="STRING" id="764291.STRUR_1065"/>
<evidence type="ECO:0000313" key="2">
    <source>
        <dbReference type="Proteomes" id="UP000005388"/>
    </source>
</evidence>
<dbReference type="AlphaFoldDB" id="G5KFQ7"/>
<evidence type="ECO:0000313" key="1">
    <source>
        <dbReference type="EMBL" id="EHJ55916.1"/>
    </source>
</evidence>
<dbReference type="Gene3D" id="3.30.1240.10">
    <property type="match status" value="1"/>
</dbReference>
<sequence length="275" mass="31303">MIKMIAADMDGKSLDENGEFDRSRFIQLLDRLDKENIKFVVATGNDMERLGMMFGDLCQRLYFVAENGTHLLEGLQTQVHQMIDEQLVKDFLRYFQNQHAHYCISLSTEQSTYMLEGAQFPVSSLRAITPEQQEMFLGRVNRVKSFENFTEKITKISMLVEESDCKTIMTDFNLHFNGNLTAITSGFGSIDIIQTGYHKAWGLSYFMEKYHVLPEEVMTFGDVGNDIEMLKLAGFSFAMDNAPLEVKQSAKFIAPSHTDAGVFQVVESYLDSLKA</sequence>
<reference evidence="1 2" key="1">
    <citation type="journal article" date="2014" name="Int. J. Syst. Evol. Microbiol.">
        <title>Phylogenomics and the dynamic genome evolution of the genus Streptococcus.</title>
        <authorList>
            <consortium name="The Broad Institute Genome Sequencing Platform"/>
            <person name="Richards V.P."/>
            <person name="Palmer S.R."/>
            <person name="Pavinski Bitar P.D."/>
            <person name="Qin X."/>
            <person name="Weinstock G.M."/>
            <person name="Highlander S.K."/>
            <person name="Town C.D."/>
            <person name="Burne R.A."/>
            <person name="Stanhope M.J."/>
        </authorList>
    </citation>
    <scope>NUCLEOTIDE SEQUENCE [LARGE SCALE GENOMIC DNA]</scope>
    <source>
        <strain evidence="1 2">2285-97</strain>
    </source>
</reference>
<dbReference type="Gene3D" id="3.40.50.1000">
    <property type="entry name" value="HAD superfamily/HAD-like"/>
    <property type="match status" value="1"/>
</dbReference>
<dbReference type="SUPFAM" id="SSF56784">
    <property type="entry name" value="HAD-like"/>
    <property type="match status" value="1"/>
</dbReference>
<name>G5KFQ7_9STRE</name>
<protein>
    <submittedName>
        <fullName evidence="1">HAD hydrolase, family IIB</fullName>
    </submittedName>
</protein>
<dbReference type="GO" id="GO:0000287">
    <property type="term" value="F:magnesium ion binding"/>
    <property type="evidence" value="ECO:0007669"/>
    <property type="project" value="TreeGrafter"/>
</dbReference>
<dbReference type="InterPro" id="IPR023214">
    <property type="entry name" value="HAD_sf"/>
</dbReference>
<dbReference type="RefSeq" id="WP_006738695.1">
    <property type="nucleotide sequence ID" value="NZ_AEUZ02000001.1"/>
</dbReference>
<dbReference type="CDD" id="cd07518">
    <property type="entry name" value="HAD_YbiV-Like"/>
    <property type="match status" value="1"/>
</dbReference>
<keyword evidence="1" id="KW-0378">Hydrolase</keyword>
<dbReference type="eggNOG" id="COG0561">
    <property type="taxonomic scope" value="Bacteria"/>
</dbReference>
<dbReference type="Proteomes" id="UP000005388">
    <property type="component" value="Unassembled WGS sequence"/>
</dbReference>
<dbReference type="GO" id="GO:0016791">
    <property type="term" value="F:phosphatase activity"/>
    <property type="evidence" value="ECO:0007669"/>
    <property type="project" value="UniProtKB-ARBA"/>
</dbReference>
<dbReference type="SFLD" id="SFLDG01140">
    <property type="entry name" value="C2.B:_Phosphomannomutase_and_P"/>
    <property type="match status" value="1"/>
</dbReference>